<dbReference type="SUPFAM" id="SSF143456">
    <property type="entry name" value="VC0467-like"/>
    <property type="match status" value="1"/>
</dbReference>
<protein>
    <recommendedName>
        <fullName evidence="2">UPF0301 protein HNR42_003075</fullName>
    </recommendedName>
</protein>
<dbReference type="InterPro" id="IPR003774">
    <property type="entry name" value="AlgH-like"/>
</dbReference>
<dbReference type="Proteomes" id="UP000569951">
    <property type="component" value="Unassembled WGS sequence"/>
</dbReference>
<evidence type="ECO:0000313" key="3">
    <source>
        <dbReference type="EMBL" id="MBB6099622.1"/>
    </source>
</evidence>
<dbReference type="RefSeq" id="WP_183988370.1">
    <property type="nucleotide sequence ID" value="NZ_JACHHG010000013.1"/>
</dbReference>
<gene>
    <name evidence="3" type="ORF">HNR42_003075</name>
</gene>
<dbReference type="Gene3D" id="3.40.1740.10">
    <property type="entry name" value="VC0467-like"/>
    <property type="match status" value="1"/>
</dbReference>
<sequence length="177" mass="19193">MTAAEDLTFLVASPHLGSSLFSERLILMLEHNQEGALGLVINLPTEHALDEVLGLGSHRKPVYLGGPVQPQAGWCLYRRPTGLPGETQIGPDLWLTTSSVILEGLAEAADTPTFEVFLGYAGWGPGQLEKECAEGHWLWANGDSSWVFDLPVERRWHAALESLGVDFHLIVPGSAQA</sequence>
<dbReference type="AlphaFoldDB" id="A0A841I6V7"/>
<dbReference type="PANTHER" id="PTHR30327">
    <property type="entry name" value="UNCHARACTERIZED PROTEIN YQGE"/>
    <property type="match status" value="1"/>
</dbReference>
<reference evidence="3 4" key="1">
    <citation type="submission" date="2020-08" db="EMBL/GenBank/DDBJ databases">
        <title>Genomic Encyclopedia of Type Strains, Phase IV (KMG-IV): sequencing the most valuable type-strain genomes for metagenomic binning, comparative biology and taxonomic classification.</title>
        <authorList>
            <person name="Goeker M."/>
        </authorList>
    </citation>
    <scope>NUCLEOTIDE SEQUENCE [LARGE SCALE GENOMIC DNA]</scope>
    <source>
        <strain evidence="3 4">DSM 21458</strain>
    </source>
</reference>
<keyword evidence="4" id="KW-1185">Reference proteome</keyword>
<evidence type="ECO:0000256" key="2">
    <source>
        <dbReference type="HAMAP-Rule" id="MF_00758"/>
    </source>
</evidence>
<organism evidence="3 4">
    <name type="scientific">Deinobacterium chartae</name>
    <dbReference type="NCBI Taxonomy" id="521158"/>
    <lineage>
        <taxon>Bacteria</taxon>
        <taxon>Thermotogati</taxon>
        <taxon>Deinococcota</taxon>
        <taxon>Deinococci</taxon>
        <taxon>Deinococcales</taxon>
        <taxon>Deinococcaceae</taxon>
        <taxon>Deinobacterium</taxon>
    </lineage>
</organism>
<accession>A0A841I6V7</accession>
<dbReference type="EMBL" id="JACHHG010000013">
    <property type="protein sequence ID" value="MBB6099622.1"/>
    <property type="molecule type" value="Genomic_DNA"/>
</dbReference>
<comment type="caution">
    <text evidence="3">The sequence shown here is derived from an EMBL/GenBank/DDBJ whole genome shotgun (WGS) entry which is preliminary data.</text>
</comment>
<evidence type="ECO:0000256" key="1">
    <source>
        <dbReference type="ARBA" id="ARBA00009600"/>
    </source>
</evidence>
<dbReference type="HAMAP" id="MF_00758">
    <property type="entry name" value="UPF0301"/>
    <property type="match status" value="1"/>
</dbReference>
<dbReference type="PANTHER" id="PTHR30327:SF1">
    <property type="entry name" value="UPF0301 PROTEIN YQGE"/>
    <property type="match status" value="1"/>
</dbReference>
<proteinExistence type="inferred from homology"/>
<name>A0A841I6V7_9DEIO</name>
<dbReference type="GO" id="GO:0005829">
    <property type="term" value="C:cytosol"/>
    <property type="evidence" value="ECO:0007669"/>
    <property type="project" value="TreeGrafter"/>
</dbReference>
<evidence type="ECO:0000313" key="4">
    <source>
        <dbReference type="Proteomes" id="UP000569951"/>
    </source>
</evidence>
<comment type="similarity">
    <text evidence="1 2">Belongs to the UPF0301 (AlgH) family.</text>
</comment>
<dbReference type="Pfam" id="PF02622">
    <property type="entry name" value="DUF179"/>
    <property type="match status" value="1"/>
</dbReference>